<proteinExistence type="predicted"/>
<dbReference type="RefSeq" id="WP_084989169.1">
    <property type="nucleotide sequence ID" value="NZ_MSBD01000010.1"/>
</dbReference>
<dbReference type="Gene3D" id="3.10.20.320">
    <property type="entry name" value="Putative peptidoglycan bound protein (lpxtg motif)"/>
    <property type="match status" value="5"/>
</dbReference>
<feature type="domain" description="MucBP" evidence="3">
    <location>
        <begin position="393"/>
        <end position="487"/>
    </location>
</feature>
<dbReference type="EMBL" id="MSBD01000010">
    <property type="protein sequence ID" value="ORN30746.1"/>
    <property type="molecule type" value="Genomic_DNA"/>
</dbReference>
<keyword evidence="1" id="KW-0677">Repeat</keyword>
<dbReference type="Pfam" id="PF19087">
    <property type="entry name" value="DUF5776"/>
    <property type="match status" value="2"/>
</dbReference>
<reference evidence="5 6" key="1">
    <citation type="journal article" date="2017" name="Front. Microbiol.">
        <title>The Histidine Decarboxylase Gene Cluster of Lactobacillus parabuchneri Was Gained by Horizontal Gene Transfer and Is Mobile within the Species.</title>
        <authorList>
            <person name="Wuthrich D."/>
            <person name="Berthoud H."/>
            <person name="Wechsler D."/>
            <person name="Eugster E."/>
            <person name="Irmler S."/>
            <person name="Bruggmann R."/>
        </authorList>
    </citation>
    <scope>NUCLEOTIDE SEQUENCE [LARGE SCALE GENOMIC DNA]</scope>
    <source>
        <strain evidence="5 6">FAM23169</strain>
    </source>
</reference>
<comment type="caution">
    <text evidence="5">The sequence shown here is derived from an EMBL/GenBank/DDBJ whole genome shotgun (WGS) entry which is preliminary data.</text>
</comment>
<dbReference type="STRING" id="152331.FAM21731_00554"/>
<feature type="compositionally biased region" description="Pro residues" evidence="2">
    <location>
        <begin position="797"/>
        <end position="827"/>
    </location>
</feature>
<protein>
    <submittedName>
        <fullName evidence="5">Internalin-J</fullName>
    </submittedName>
</protein>
<evidence type="ECO:0000313" key="6">
    <source>
        <dbReference type="Proteomes" id="UP000193009"/>
    </source>
</evidence>
<dbReference type="InterPro" id="IPR009459">
    <property type="entry name" value="MucBP_dom"/>
</dbReference>
<dbReference type="Proteomes" id="UP000193009">
    <property type="component" value="Unassembled WGS sequence"/>
</dbReference>
<dbReference type="Gene3D" id="3.80.10.10">
    <property type="entry name" value="Ribonuclease Inhibitor"/>
    <property type="match status" value="1"/>
</dbReference>
<evidence type="ECO:0000256" key="2">
    <source>
        <dbReference type="SAM" id="MobiDB-lite"/>
    </source>
</evidence>
<keyword evidence="6" id="KW-1185">Reference proteome</keyword>
<dbReference type="Pfam" id="PF06458">
    <property type="entry name" value="MucBP"/>
    <property type="match status" value="5"/>
</dbReference>
<feature type="domain" description="DUF5776" evidence="4">
    <location>
        <begin position="926"/>
        <end position="992"/>
    </location>
</feature>
<feature type="domain" description="MucBP" evidence="3">
    <location>
        <begin position="571"/>
        <end position="638"/>
    </location>
</feature>
<evidence type="ECO:0000256" key="1">
    <source>
        <dbReference type="ARBA" id="ARBA00022737"/>
    </source>
</evidence>
<feature type="domain" description="DUF5776" evidence="4">
    <location>
        <begin position="998"/>
        <end position="1065"/>
    </location>
</feature>
<sequence length="1069" mass="118711">MFSRIDNSKTGRLATNCKRLRQMVTGTIAIIAVFFGLGAMHASAADVENMVPRTDEFNISKVSPLQYTYVHVGLDKLGAKAWKGADYAAAIPDDAKGIDPQTGNLYLSEWMPDNMFEYFIWHTAFSDKYKTADDFFYNFTKNDMKSLTSLSSDRDKQNAGTYDNPKASQYYMALMSMQSLEGLQYASQLASIHLSPDATVSAATFKTAAKNGNLWDIDALKNLNELETVMIQMFSVNDISSLANKPKLSSISLHYNQIADLSPLATNKGNKGLSLTSGFNYQHILLQPITLRGNKTTAAETSFTTPSFIIKDLESANLPVKPFDVKAEKSNYPSLYPSTSDAGNIDPITLTWTNFLPDQTNLYGSLSSHWTDPNSDFEGWIMVPYQFNETAGNVFVNYQLLQPNGNQLQLAPTSTMSGNVGTNYDILNNPSTNYTLNKLFVEDKLKGIGIFDGTGRYADFKANNGKANSVGQAGTYTEQPQTRTIVFASDSSTVTINYEDEAGNQLQAPTSVTGNTNTDFALPTIPETITKDDVVYTLKGLKDGQTVPAKFDFVDESLTYIYQVKPTEAKPVTVKYVDKDNMPHEIGPQKIITGKLGETYNVNDDYKLAIPGYTFAGISGNATGTFEDTAQTVYMQYTKNPAQPKSVTIRYVDIDNMPHEIGPEKVITGKIGDPYNATEAQYKLNIDGYTFKDIQGPATGQISESGQTVYYRYKRDQAKNEAKPVTIRYVDANNMPHEIGPQRTVAGAMGDRYDVTAGQYKLSINGYTFKDIQGEATGTFGDVGHTVYYRYTKDQAPTPPTPVNPPVNPVTPKPVPKPDPSPTPQPQPETAVKETTESAAIAKKGEAVYALKKIYLYQHADFKKGERLAGYAKKPRINRPMFVVTDYAKSKNGALRYVVKDVNHHAKSDGMKGYITAQYAYVRPVYYHSKHQTLTVINPTGVNEYTNKNLTGKIKNFKQGTQLKVKGFVKHNLTTRYLLSNGHYITGNRKLVMAGKHTQPTKIKVKKSIYLYKNVDFGKRLKHIKKGTILKVKKWDYSYQYSTTTFGAKRYLVSGGYVTANTHFVKVIN</sequence>
<accession>A0A1X1FH43</accession>
<organism evidence="5 6">
    <name type="scientific">Lentilactobacillus parabuchneri</name>
    <dbReference type="NCBI Taxonomy" id="152331"/>
    <lineage>
        <taxon>Bacteria</taxon>
        <taxon>Bacillati</taxon>
        <taxon>Bacillota</taxon>
        <taxon>Bacilli</taxon>
        <taxon>Lactobacillales</taxon>
        <taxon>Lactobacillaceae</taxon>
        <taxon>Lentilactobacillus</taxon>
    </lineage>
</organism>
<evidence type="ECO:0000313" key="5">
    <source>
        <dbReference type="EMBL" id="ORN30746.1"/>
    </source>
</evidence>
<feature type="domain" description="MucBP" evidence="3">
    <location>
        <begin position="493"/>
        <end position="563"/>
    </location>
</feature>
<evidence type="ECO:0000259" key="4">
    <source>
        <dbReference type="Pfam" id="PF19087"/>
    </source>
</evidence>
<feature type="region of interest" description="Disordered" evidence="2">
    <location>
        <begin position="793"/>
        <end position="837"/>
    </location>
</feature>
<name>A0A1X1FH43_9LACO</name>
<dbReference type="InterPro" id="IPR001611">
    <property type="entry name" value="Leu-rich_rpt"/>
</dbReference>
<dbReference type="InterPro" id="IPR032675">
    <property type="entry name" value="LRR_dom_sf"/>
</dbReference>
<dbReference type="InterPro" id="IPR044081">
    <property type="entry name" value="DUF5776"/>
</dbReference>
<dbReference type="AlphaFoldDB" id="A0A1X1FH43"/>
<feature type="domain" description="MucBP" evidence="3">
    <location>
        <begin position="647"/>
        <end position="714"/>
    </location>
</feature>
<feature type="domain" description="MucBP" evidence="3">
    <location>
        <begin position="724"/>
        <end position="792"/>
    </location>
</feature>
<dbReference type="PROSITE" id="PS51450">
    <property type="entry name" value="LRR"/>
    <property type="match status" value="1"/>
</dbReference>
<gene>
    <name evidence="5" type="ORF">FAM23169_00510</name>
</gene>
<evidence type="ECO:0000259" key="3">
    <source>
        <dbReference type="Pfam" id="PF06458"/>
    </source>
</evidence>
<dbReference type="OrthoDB" id="2251708at2"/>